<dbReference type="InterPro" id="IPR010987">
    <property type="entry name" value="Glutathione-S-Trfase_C-like"/>
</dbReference>
<evidence type="ECO:0000259" key="5">
    <source>
        <dbReference type="PROSITE" id="PS50404"/>
    </source>
</evidence>
<dbReference type="Pfam" id="PF02798">
    <property type="entry name" value="GST_N"/>
    <property type="match status" value="1"/>
</dbReference>
<dbReference type="EMBL" id="JAHRHJ020000004">
    <property type="protein sequence ID" value="KAH9319958.1"/>
    <property type="molecule type" value="Genomic_DNA"/>
</dbReference>
<proteinExistence type="inferred from homology"/>
<dbReference type="OMA" id="WPSADGH"/>
<dbReference type="CDD" id="cd03185">
    <property type="entry name" value="GST_C_Tau"/>
    <property type="match status" value="1"/>
</dbReference>
<dbReference type="PANTHER" id="PTHR11260">
    <property type="entry name" value="GLUTATHIONE S-TRANSFERASE, GST, SUPERFAMILY, GST DOMAIN CONTAINING"/>
    <property type="match status" value="1"/>
</dbReference>
<name>A0AA38GDK9_TAXCH</name>
<feature type="domain" description="GST C-terminal" evidence="6">
    <location>
        <begin position="98"/>
        <end position="243"/>
    </location>
</feature>
<feature type="non-terminal residue" evidence="7">
    <location>
        <position position="243"/>
    </location>
</feature>
<organism evidence="7 8">
    <name type="scientific">Taxus chinensis</name>
    <name type="common">Chinese yew</name>
    <name type="synonym">Taxus wallichiana var. chinensis</name>
    <dbReference type="NCBI Taxonomy" id="29808"/>
    <lineage>
        <taxon>Eukaryota</taxon>
        <taxon>Viridiplantae</taxon>
        <taxon>Streptophyta</taxon>
        <taxon>Embryophyta</taxon>
        <taxon>Tracheophyta</taxon>
        <taxon>Spermatophyta</taxon>
        <taxon>Pinopsida</taxon>
        <taxon>Pinidae</taxon>
        <taxon>Conifers II</taxon>
        <taxon>Cupressales</taxon>
        <taxon>Taxaceae</taxon>
        <taxon>Taxus</taxon>
    </lineage>
</organism>
<feature type="non-terminal residue" evidence="7">
    <location>
        <position position="1"/>
    </location>
</feature>
<dbReference type="Gene3D" id="3.40.30.10">
    <property type="entry name" value="Glutaredoxin"/>
    <property type="match status" value="1"/>
</dbReference>
<accession>A0AA38GDK9</accession>
<dbReference type="FunFam" id="3.40.30.10:FF:000044">
    <property type="entry name" value="Glutathione S-transferase GSTU6"/>
    <property type="match status" value="1"/>
</dbReference>
<dbReference type="InterPro" id="IPR036282">
    <property type="entry name" value="Glutathione-S-Trfase_C_sf"/>
</dbReference>
<dbReference type="Pfam" id="PF00043">
    <property type="entry name" value="GST_C"/>
    <property type="match status" value="1"/>
</dbReference>
<dbReference type="GO" id="GO:0006749">
    <property type="term" value="P:glutathione metabolic process"/>
    <property type="evidence" value="ECO:0007669"/>
    <property type="project" value="InterPro"/>
</dbReference>
<dbReference type="InterPro" id="IPR040079">
    <property type="entry name" value="Glutathione_S-Trfase"/>
</dbReference>
<reference evidence="7 8" key="1">
    <citation type="journal article" date="2021" name="Nat. Plants">
        <title>The Taxus genome provides insights into paclitaxel biosynthesis.</title>
        <authorList>
            <person name="Xiong X."/>
            <person name="Gou J."/>
            <person name="Liao Q."/>
            <person name="Li Y."/>
            <person name="Zhou Q."/>
            <person name="Bi G."/>
            <person name="Li C."/>
            <person name="Du R."/>
            <person name="Wang X."/>
            <person name="Sun T."/>
            <person name="Guo L."/>
            <person name="Liang H."/>
            <person name="Lu P."/>
            <person name="Wu Y."/>
            <person name="Zhang Z."/>
            <person name="Ro D.K."/>
            <person name="Shang Y."/>
            <person name="Huang S."/>
            <person name="Yan J."/>
        </authorList>
    </citation>
    <scope>NUCLEOTIDE SEQUENCE [LARGE SCALE GENOMIC DNA]</scope>
    <source>
        <strain evidence="7">Ta-2019</strain>
    </source>
</reference>
<evidence type="ECO:0000313" key="7">
    <source>
        <dbReference type="EMBL" id="KAH9319958.1"/>
    </source>
</evidence>
<evidence type="ECO:0000256" key="1">
    <source>
        <dbReference type="ARBA" id="ARBA00012452"/>
    </source>
</evidence>
<dbReference type="GO" id="GO:0004364">
    <property type="term" value="F:glutathione transferase activity"/>
    <property type="evidence" value="ECO:0007669"/>
    <property type="project" value="UniProtKB-EC"/>
</dbReference>
<dbReference type="SUPFAM" id="SSF52833">
    <property type="entry name" value="Thioredoxin-like"/>
    <property type="match status" value="1"/>
</dbReference>
<dbReference type="AlphaFoldDB" id="A0AA38GDK9"/>
<evidence type="ECO:0000256" key="2">
    <source>
        <dbReference type="ARBA" id="ARBA00022679"/>
    </source>
</evidence>
<keyword evidence="8" id="KW-1185">Reference proteome</keyword>
<evidence type="ECO:0000259" key="6">
    <source>
        <dbReference type="PROSITE" id="PS50405"/>
    </source>
</evidence>
<comment type="catalytic activity">
    <reaction evidence="4">
        <text>RX + glutathione = an S-substituted glutathione + a halide anion + H(+)</text>
        <dbReference type="Rhea" id="RHEA:16437"/>
        <dbReference type="ChEBI" id="CHEBI:15378"/>
        <dbReference type="ChEBI" id="CHEBI:16042"/>
        <dbReference type="ChEBI" id="CHEBI:17792"/>
        <dbReference type="ChEBI" id="CHEBI:57925"/>
        <dbReference type="ChEBI" id="CHEBI:90779"/>
        <dbReference type="EC" id="2.5.1.18"/>
    </reaction>
</comment>
<sequence>RLKKKYLKMAAQDDVKVLSFFASPYVMRVLIGLEEKGIKYESLPQNFVEKSPLLLEMNPVYKKVPVLVHNGKPVAESLIELQYIDEFWTSGPAFLPADPYERALVRFWADYVDKKAGDLQIYVIFMLSAEHIIPSIHGPKNDILKCTGEEHETGKQQLIENLVLLEETLKGKDYFGGDTFGSVDIVFAPQISWFPIFEIVGQFKIPTEERFPRIAAWMKKCKERESVKKILPEHEKLLEFATM</sequence>
<protein>
    <recommendedName>
        <fullName evidence="1">glutathione transferase</fullName>
        <ecNumber evidence="1">2.5.1.18</ecNumber>
    </recommendedName>
</protein>
<dbReference type="PANTHER" id="PTHR11260:SF781">
    <property type="entry name" value="GLUTATHIONE S-TRANSFERASE U19"/>
    <property type="match status" value="1"/>
</dbReference>
<dbReference type="InterPro" id="IPR004046">
    <property type="entry name" value="GST_C"/>
</dbReference>
<dbReference type="PROSITE" id="PS50405">
    <property type="entry name" value="GST_CTER"/>
    <property type="match status" value="1"/>
</dbReference>
<gene>
    <name evidence="7" type="ORF">KI387_021727</name>
</gene>
<dbReference type="SFLD" id="SFLDS00019">
    <property type="entry name" value="Glutathione_Transferase_(cytos"/>
    <property type="match status" value="1"/>
</dbReference>
<dbReference type="Gene3D" id="1.20.1050.10">
    <property type="match status" value="1"/>
</dbReference>
<comment type="similarity">
    <text evidence="3">Belongs to the GST superfamily. Tau family.</text>
</comment>
<dbReference type="SUPFAM" id="SSF47616">
    <property type="entry name" value="GST C-terminal domain-like"/>
    <property type="match status" value="1"/>
</dbReference>
<dbReference type="InterPro" id="IPR036249">
    <property type="entry name" value="Thioredoxin-like_sf"/>
</dbReference>
<dbReference type="Proteomes" id="UP000824469">
    <property type="component" value="Unassembled WGS sequence"/>
</dbReference>
<dbReference type="CDD" id="cd03058">
    <property type="entry name" value="GST_N_Tau"/>
    <property type="match status" value="1"/>
</dbReference>
<evidence type="ECO:0000256" key="3">
    <source>
        <dbReference type="ARBA" id="ARBA00025743"/>
    </source>
</evidence>
<dbReference type="SFLD" id="SFLDG00358">
    <property type="entry name" value="Main_(cytGST)"/>
    <property type="match status" value="1"/>
</dbReference>
<dbReference type="InterPro" id="IPR045074">
    <property type="entry name" value="GST_C_Tau"/>
</dbReference>
<dbReference type="InterPro" id="IPR045073">
    <property type="entry name" value="Omega/Tau-like"/>
</dbReference>
<dbReference type="GO" id="GO:0005737">
    <property type="term" value="C:cytoplasm"/>
    <property type="evidence" value="ECO:0007669"/>
    <property type="project" value="TreeGrafter"/>
</dbReference>
<dbReference type="EC" id="2.5.1.18" evidence="1"/>
<evidence type="ECO:0000256" key="4">
    <source>
        <dbReference type="ARBA" id="ARBA00047960"/>
    </source>
</evidence>
<dbReference type="InterPro" id="IPR004045">
    <property type="entry name" value="Glutathione_S-Trfase_N"/>
</dbReference>
<keyword evidence="2" id="KW-0808">Transferase</keyword>
<dbReference type="PROSITE" id="PS50404">
    <property type="entry name" value="GST_NTER"/>
    <property type="match status" value="1"/>
</dbReference>
<comment type="caution">
    <text evidence="7">The sequence shown here is derived from an EMBL/GenBank/DDBJ whole genome shotgun (WGS) entry which is preliminary data.</text>
</comment>
<feature type="domain" description="GST N-terminal" evidence="5">
    <location>
        <begin position="13"/>
        <end position="92"/>
    </location>
</feature>
<evidence type="ECO:0000313" key="8">
    <source>
        <dbReference type="Proteomes" id="UP000824469"/>
    </source>
</evidence>